<evidence type="ECO:0000313" key="2">
    <source>
        <dbReference type="EMBL" id="MBB5874433.1"/>
    </source>
</evidence>
<evidence type="ECO:0000256" key="1">
    <source>
        <dbReference type="SAM" id="SignalP"/>
    </source>
</evidence>
<feature type="chain" id="PRO_5032975320" evidence="1">
    <location>
        <begin position="33"/>
        <end position="115"/>
    </location>
</feature>
<name>A0A841C5N0_9ACTN</name>
<keyword evidence="3" id="KW-1185">Reference proteome</keyword>
<dbReference type="RefSeq" id="WP_184846568.1">
    <property type="nucleotide sequence ID" value="NZ_JACHMN010000003.1"/>
</dbReference>
<reference evidence="2 3" key="1">
    <citation type="submission" date="2020-08" db="EMBL/GenBank/DDBJ databases">
        <title>Sequencing the genomes of 1000 actinobacteria strains.</title>
        <authorList>
            <person name="Klenk H.-P."/>
        </authorList>
    </citation>
    <scope>NUCLEOTIDE SEQUENCE [LARGE SCALE GENOMIC DNA]</scope>
    <source>
        <strain evidence="2 3">DSM 45362</strain>
    </source>
</reference>
<organism evidence="2 3">
    <name type="scientific">Allocatelliglobosispora scoriae</name>
    <dbReference type="NCBI Taxonomy" id="643052"/>
    <lineage>
        <taxon>Bacteria</taxon>
        <taxon>Bacillati</taxon>
        <taxon>Actinomycetota</taxon>
        <taxon>Actinomycetes</taxon>
        <taxon>Micromonosporales</taxon>
        <taxon>Micromonosporaceae</taxon>
        <taxon>Allocatelliglobosispora</taxon>
    </lineage>
</organism>
<keyword evidence="1" id="KW-0732">Signal</keyword>
<dbReference type="AlphaFoldDB" id="A0A841C5N0"/>
<accession>A0A841C5N0</accession>
<dbReference type="EMBL" id="JACHMN010000003">
    <property type="protein sequence ID" value="MBB5874433.1"/>
    <property type="molecule type" value="Genomic_DNA"/>
</dbReference>
<evidence type="ECO:0000313" key="3">
    <source>
        <dbReference type="Proteomes" id="UP000587527"/>
    </source>
</evidence>
<sequence>MSRSIASRMRIVALAAVLAAGGLTVGATPAQAAPPGCSMGAGHYESAGGFINAYRYWFCDDGNDIPLSVSIQRYQSPGVYSTVASGSGDVTYYCGGTLYNVYRTTGTSDFAILCS</sequence>
<feature type="signal peptide" evidence="1">
    <location>
        <begin position="1"/>
        <end position="32"/>
    </location>
</feature>
<comment type="caution">
    <text evidence="2">The sequence shown here is derived from an EMBL/GenBank/DDBJ whole genome shotgun (WGS) entry which is preliminary data.</text>
</comment>
<proteinExistence type="predicted"/>
<protein>
    <submittedName>
        <fullName evidence="2">Uncharacterized protein</fullName>
    </submittedName>
</protein>
<dbReference type="Proteomes" id="UP000587527">
    <property type="component" value="Unassembled WGS sequence"/>
</dbReference>
<gene>
    <name evidence="2" type="ORF">F4553_007867</name>
</gene>